<feature type="domain" description="Fatty acid desaturase" evidence="2">
    <location>
        <begin position="146"/>
        <end position="413"/>
    </location>
</feature>
<dbReference type="EMBL" id="JBDXMX010000001">
    <property type="protein sequence ID" value="MEO9246409.1"/>
    <property type="molecule type" value="Genomic_DNA"/>
</dbReference>
<keyword evidence="4" id="KW-1185">Reference proteome</keyword>
<reference evidence="3 4" key="1">
    <citation type="submission" date="2024-05" db="EMBL/GenBank/DDBJ databases">
        <authorList>
            <person name="Yi C."/>
        </authorList>
    </citation>
    <scope>NUCLEOTIDE SEQUENCE [LARGE SCALE GENOMIC DNA]</scope>
    <source>
        <strain evidence="3 4">XS13</strain>
    </source>
</reference>
<dbReference type="RefSeq" id="WP_309809179.1">
    <property type="nucleotide sequence ID" value="NZ_JBDXMX010000001.1"/>
</dbReference>
<dbReference type="Proteomes" id="UP001484097">
    <property type="component" value="Unassembled WGS sequence"/>
</dbReference>
<evidence type="ECO:0000256" key="1">
    <source>
        <dbReference type="SAM" id="MobiDB-lite"/>
    </source>
</evidence>
<dbReference type="GO" id="GO:0016491">
    <property type="term" value="F:oxidoreductase activity"/>
    <property type="evidence" value="ECO:0007669"/>
    <property type="project" value="UniProtKB-KW"/>
</dbReference>
<name>A0ABV0IE41_9MICC</name>
<evidence type="ECO:0000313" key="3">
    <source>
        <dbReference type="EMBL" id="MEO9246409.1"/>
    </source>
</evidence>
<comment type="caution">
    <text evidence="3">The sequence shown here is derived from an EMBL/GenBank/DDBJ whole genome shotgun (WGS) entry which is preliminary data.</text>
</comment>
<organism evidence="3 4">
    <name type="scientific">Citricoccus nitrophenolicus</name>
    <dbReference type="NCBI Taxonomy" id="863575"/>
    <lineage>
        <taxon>Bacteria</taxon>
        <taxon>Bacillati</taxon>
        <taxon>Actinomycetota</taxon>
        <taxon>Actinomycetes</taxon>
        <taxon>Micrococcales</taxon>
        <taxon>Micrococcaceae</taxon>
        <taxon>Citricoccus</taxon>
    </lineage>
</organism>
<keyword evidence="3" id="KW-0560">Oxidoreductase</keyword>
<dbReference type="InterPro" id="IPR012171">
    <property type="entry name" value="Fatty_acid_desaturase"/>
</dbReference>
<accession>A0ABV0IE41</accession>
<dbReference type="Pfam" id="PF00487">
    <property type="entry name" value="FA_desaturase"/>
    <property type="match status" value="1"/>
</dbReference>
<dbReference type="PANTHER" id="PTHR19353:SF19">
    <property type="entry name" value="DELTA(5) FATTY ACID DESATURASE C-RELATED"/>
    <property type="match status" value="1"/>
</dbReference>
<dbReference type="EC" id="1.14.19.-" evidence="3"/>
<evidence type="ECO:0000313" key="4">
    <source>
        <dbReference type="Proteomes" id="UP001484097"/>
    </source>
</evidence>
<dbReference type="PANTHER" id="PTHR19353">
    <property type="entry name" value="FATTY ACID DESATURASE 2"/>
    <property type="match status" value="1"/>
</dbReference>
<dbReference type="CDD" id="cd03506">
    <property type="entry name" value="Delta6-FADS-like"/>
    <property type="match status" value="1"/>
</dbReference>
<sequence length="437" mass="47703">MTLTTKIAASRKAAKTGKTIDGPDTVSWAPGRGKGPSGEPQRAVPDQAESAGRRRAPVSGAPAAGAARAGALAATGSPTVRPPAAAHLSDAQVAELGRELDAVRDAVLAKRGAQDAAYIRKVIRVQRGLEFAGRTCLLGANNKLAWVAGTAMLTVAKIIENMEIGHNVLHGQWDWMRDPDIHSTTWEWDFVTPSKSWQNTHNDMHHRWTNVIGKDRDVGYNVLRMDRDQPWEPKHILNPVINAGLAPVFEWGIALYDLELDRVKTGEKSKAELARDLKVVGAKAARQFAKDYAATPFAAQLLTGSGLAALLATGTANGLRNIWAHAVIFCGHFPEGAETFTEEMVEGETRGDWYVRQMIGSANISGSKAMHFMTGNLSHQVEHHLFPDLPSNRYAEVAVQVREICERYGLPYNIGPLHRQIGSTWGKIFRLALPNRD</sequence>
<gene>
    <name evidence="3" type="ORF">ABDK96_01790</name>
</gene>
<feature type="region of interest" description="Disordered" evidence="1">
    <location>
        <begin position="1"/>
        <end position="64"/>
    </location>
</feature>
<protein>
    <submittedName>
        <fullName evidence="3">Acyl-CoA desaturase</fullName>
        <ecNumber evidence="3">1.14.19.-</ecNumber>
    </submittedName>
</protein>
<evidence type="ECO:0000259" key="2">
    <source>
        <dbReference type="Pfam" id="PF00487"/>
    </source>
</evidence>
<proteinExistence type="predicted"/>
<dbReference type="InterPro" id="IPR005804">
    <property type="entry name" value="FA_desaturase_dom"/>
</dbReference>